<evidence type="ECO:0008006" key="8">
    <source>
        <dbReference type="Google" id="ProtNLM"/>
    </source>
</evidence>
<feature type="transmembrane region" description="Helical" evidence="5">
    <location>
        <begin position="6"/>
        <end position="27"/>
    </location>
</feature>
<dbReference type="PANTHER" id="PTHR10361:SF24">
    <property type="entry name" value="P3 PROTEIN"/>
    <property type="match status" value="1"/>
</dbReference>
<dbReference type="AlphaFoldDB" id="U5EA30"/>
<feature type="transmembrane region" description="Helical" evidence="5">
    <location>
        <begin position="260"/>
        <end position="281"/>
    </location>
</feature>
<proteinExistence type="predicted"/>
<feature type="transmembrane region" description="Helical" evidence="5">
    <location>
        <begin position="141"/>
        <end position="160"/>
    </location>
</feature>
<dbReference type="STRING" id="1824.SAMN05444423_10432"/>
<evidence type="ECO:0000256" key="2">
    <source>
        <dbReference type="ARBA" id="ARBA00022692"/>
    </source>
</evidence>
<dbReference type="InterPro" id="IPR002657">
    <property type="entry name" value="BilAc:Na_symport/Acr3"/>
</dbReference>
<dbReference type="GO" id="GO:0016020">
    <property type="term" value="C:membrane"/>
    <property type="evidence" value="ECO:0007669"/>
    <property type="project" value="UniProtKB-SubCell"/>
</dbReference>
<dbReference type="Pfam" id="PF01758">
    <property type="entry name" value="SBF"/>
    <property type="match status" value="1"/>
</dbReference>
<comment type="subcellular location">
    <subcellularLocation>
        <location evidence="1">Membrane</location>
        <topology evidence="1">Multi-pass membrane protein</topology>
    </subcellularLocation>
</comment>
<evidence type="ECO:0000256" key="3">
    <source>
        <dbReference type="ARBA" id="ARBA00022989"/>
    </source>
</evidence>
<keyword evidence="7" id="KW-1185">Reference proteome</keyword>
<feature type="transmembrane region" description="Helical" evidence="5">
    <location>
        <begin position="172"/>
        <end position="190"/>
    </location>
</feature>
<dbReference type="PANTHER" id="PTHR10361">
    <property type="entry name" value="SODIUM-BILE ACID COTRANSPORTER"/>
    <property type="match status" value="1"/>
</dbReference>
<evidence type="ECO:0000256" key="1">
    <source>
        <dbReference type="ARBA" id="ARBA00004141"/>
    </source>
</evidence>
<dbReference type="Proteomes" id="UP000017048">
    <property type="component" value="Unassembled WGS sequence"/>
</dbReference>
<reference evidence="6 7" key="1">
    <citation type="journal article" date="2014" name="BMC Genomics">
        <title>Genome based analysis of type-I polyketide synthase and nonribosomal peptide synthetase gene clusters in seven strains of five representative Nocardia species.</title>
        <authorList>
            <person name="Komaki H."/>
            <person name="Ichikawa N."/>
            <person name="Hosoyama A."/>
            <person name="Takahashi-Nakaguchi A."/>
            <person name="Matsuzawa T."/>
            <person name="Suzuki K."/>
            <person name="Fujita N."/>
            <person name="Gonoi T."/>
        </authorList>
    </citation>
    <scope>NUCLEOTIDE SEQUENCE [LARGE SCALE GENOMIC DNA]</scope>
    <source>
        <strain evidence="6 7">NBRC 15531</strain>
    </source>
</reference>
<feature type="transmembrane region" description="Helical" evidence="5">
    <location>
        <begin position="232"/>
        <end position="254"/>
    </location>
</feature>
<evidence type="ECO:0000256" key="4">
    <source>
        <dbReference type="ARBA" id="ARBA00023136"/>
    </source>
</evidence>
<evidence type="ECO:0000313" key="7">
    <source>
        <dbReference type="Proteomes" id="UP000017048"/>
    </source>
</evidence>
<dbReference type="eggNOG" id="COG0385">
    <property type="taxonomic scope" value="Bacteria"/>
</dbReference>
<organism evidence="6 7">
    <name type="scientific">Nocardia asteroides NBRC 15531</name>
    <dbReference type="NCBI Taxonomy" id="1110697"/>
    <lineage>
        <taxon>Bacteria</taxon>
        <taxon>Bacillati</taxon>
        <taxon>Actinomycetota</taxon>
        <taxon>Actinomycetes</taxon>
        <taxon>Mycobacteriales</taxon>
        <taxon>Nocardiaceae</taxon>
        <taxon>Nocardia</taxon>
    </lineage>
</organism>
<evidence type="ECO:0000313" key="6">
    <source>
        <dbReference type="EMBL" id="GAD86962.1"/>
    </source>
</evidence>
<keyword evidence="3 5" id="KW-1133">Transmembrane helix</keyword>
<name>U5EA30_NOCAS</name>
<feature type="transmembrane region" description="Helical" evidence="5">
    <location>
        <begin position="99"/>
        <end position="121"/>
    </location>
</feature>
<sequence>MNTFLVSVGLPLVLAVIMFGLGLSLTVADFTRIAKTPRVVAIALTCQVIVLPVVAFGLVLLFGLSPILAVGMLLLAASPGGTTANLFSHLFRGDVALNVSLTAINSVLAVVTVPLVTNLAIEYFEPMGDADAIGLQMGKVIQVFAMVLVPVAVGMLVRRWSVGFALRMERPVRIGSAVTLLLVIAGAVLSDRGEPDPALADVGAITMVFCLISLGVGYLAPRLLGVTYRQAVACSMEVGLHNSTIALTIALSVIGSTEMALPAAIYGVVMFPLAAGFGWLITRRRTPDSREHDANVPV</sequence>
<gene>
    <name evidence="6" type="ORF">NCAST_34_00900</name>
</gene>
<keyword evidence="2 5" id="KW-0812">Transmembrane</keyword>
<dbReference type="InterPro" id="IPR004710">
    <property type="entry name" value="Bilac:Na_transpt"/>
</dbReference>
<evidence type="ECO:0000256" key="5">
    <source>
        <dbReference type="SAM" id="Phobius"/>
    </source>
</evidence>
<protein>
    <recommendedName>
        <fullName evidence="8">BASS family transporter</fullName>
    </recommendedName>
</protein>
<feature type="transmembrane region" description="Helical" evidence="5">
    <location>
        <begin position="202"/>
        <end position="220"/>
    </location>
</feature>
<dbReference type="GeneID" id="91515683"/>
<dbReference type="EMBL" id="BAFO02000034">
    <property type="protein sequence ID" value="GAD86962.1"/>
    <property type="molecule type" value="Genomic_DNA"/>
</dbReference>
<feature type="transmembrane region" description="Helical" evidence="5">
    <location>
        <begin position="39"/>
        <end position="61"/>
    </location>
</feature>
<accession>U5EA30</accession>
<dbReference type="Gene3D" id="1.20.1530.20">
    <property type="match status" value="1"/>
</dbReference>
<feature type="transmembrane region" description="Helical" evidence="5">
    <location>
        <begin position="67"/>
        <end position="87"/>
    </location>
</feature>
<keyword evidence="4 5" id="KW-0472">Membrane</keyword>
<dbReference type="OrthoDB" id="9806785at2"/>
<dbReference type="RefSeq" id="WP_022567112.1">
    <property type="nucleotide sequence ID" value="NZ_BAFO02000034.1"/>
</dbReference>
<dbReference type="InterPro" id="IPR038770">
    <property type="entry name" value="Na+/solute_symporter_sf"/>
</dbReference>
<comment type="caution">
    <text evidence="6">The sequence shown here is derived from an EMBL/GenBank/DDBJ whole genome shotgun (WGS) entry which is preliminary data.</text>
</comment>